<dbReference type="GO" id="GO:0036220">
    <property type="term" value="F:ITP diphosphatase activity"/>
    <property type="evidence" value="ECO:0007669"/>
    <property type="project" value="UniProtKB-UniRule"/>
</dbReference>
<evidence type="ECO:0000256" key="3">
    <source>
        <dbReference type="ARBA" id="ARBA00022723"/>
    </source>
</evidence>
<evidence type="ECO:0000256" key="2">
    <source>
        <dbReference type="ARBA" id="ARBA00011738"/>
    </source>
</evidence>
<comment type="similarity">
    <text evidence="1 10 11">Belongs to the HAM1 NTPase family.</text>
</comment>
<feature type="binding site" evidence="10">
    <location>
        <position position="76"/>
    </location>
    <ligand>
        <name>substrate</name>
    </ligand>
</feature>
<comment type="subunit">
    <text evidence="2 10">Homodimer.</text>
</comment>
<comment type="function">
    <text evidence="10">Pyrophosphatase that catalyzes the hydrolysis of nucleoside triphosphates to their monophosphate derivatives, with a high preference for the non-canonical purine nucleotides XTP (xanthosine triphosphate), dITP (deoxyinosine triphosphate) and ITP. Seems to function as a house-cleaning enzyme that removes non-canonical purine nucleotides from the nucleotide pool, thus preventing their incorporation into DNA/RNA and avoiding chromosomal lesions.</text>
</comment>
<dbReference type="Pfam" id="PF01725">
    <property type="entry name" value="Ham1p_like"/>
    <property type="match status" value="1"/>
</dbReference>
<feature type="binding site" evidence="10">
    <location>
        <begin position="13"/>
        <end position="18"/>
    </location>
    <ligand>
        <name>substrate</name>
    </ligand>
</feature>
<feature type="binding site" evidence="10">
    <location>
        <begin position="194"/>
        <end position="195"/>
    </location>
    <ligand>
        <name>substrate</name>
    </ligand>
</feature>
<keyword evidence="3 10" id="KW-0479">Metal-binding</keyword>
<dbReference type="EMBL" id="QPJW01000004">
    <property type="protein sequence ID" value="RCX19820.1"/>
    <property type="molecule type" value="Genomic_DNA"/>
</dbReference>
<dbReference type="PANTHER" id="PTHR11067">
    <property type="entry name" value="INOSINE TRIPHOSPHATE PYROPHOSPHATASE/HAM1 PROTEIN"/>
    <property type="match status" value="1"/>
</dbReference>
<evidence type="ECO:0000256" key="9">
    <source>
        <dbReference type="ARBA" id="ARBA00052017"/>
    </source>
</evidence>
<dbReference type="GO" id="GO:0046872">
    <property type="term" value="F:metal ion binding"/>
    <property type="evidence" value="ECO:0007669"/>
    <property type="project" value="UniProtKB-KW"/>
</dbReference>
<dbReference type="GO" id="GO:0005829">
    <property type="term" value="C:cytosol"/>
    <property type="evidence" value="ECO:0007669"/>
    <property type="project" value="TreeGrafter"/>
</dbReference>
<evidence type="ECO:0000256" key="7">
    <source>
        <dbReference type="ARBA" id="ARBA00023080"/>
    </source>
</evidence>
<feature type="active site" description="Proton acceptor" evidence="10">
    <location>
        <position position="75"/>
    </location>
</feature>
<evidence type="ECO:0000313" key="12">
    <source>
        <dbReference type="EMBL" id="RCX19820.1"/>
    </source>
</evidence>
<comment type="catalytic activity">
    <reaction evidence="10">
        <text>ITP + H2O = IMP + diphosphate + H(+)</text>
        <dbReference type="Rhea" id="RHEA:29399"/>
        <dbReference type="ChEBI" id="CHEBI:15377"/>
        <dbReference type="ChEBI" id="CHEBI:15378"/>
        <dbReference type="ChEBI" id="CHEBI:33019"/>
        <dbReference type="ChEBI" id="CHEBI:58053"/>
        <dbReference type="ChEBI" id="CHEBI:61402"/>
        <dbReference type="EC" id="3.6.1.66"/>
    </reaction>
</comment>
<dbReference type="FunFam" id="3.90.950.10:FF:000001">
    <property type="entry name" value="dITP/XTP pyrophosphatase"/>
    <property type="match status" value="1"/>
</dbReference>
<feature type="binding site" evidence="10">
    <location>
        <position position="75"/>
    </location>
    <ligand>
        <name>Mg(2+)</name>
        <dbReference type="ChEBI" id="CHEBI:18420"/>
    </ligand>
</feature>
<dbReference type="GO" id="GO:0036222">
    <property type="term" value="F:XTP diphosphatase activity"/>
    <property type="evidence" value="ECO:0007669"/>
    <property type="project" value="UniProtKB-UniRule"/>
</dbReference>
<dbReference type="Proteomes" id="UP000253090">
    <property type="component" value="Unassembled WGS sequence"/>
</dbReference>
<sequence>MMREEQPVIIVATRNQGKVREFAHALEFLGKPVKSMNDYPEVPDIVEDGKTFAENARKKAKTAGDLLGQPVLADDSGLCVDRLDGDPGVYSARYAGENASDEENNLKLLSELEKQQQGEDTEQPLLSTARFVCHLALYDPATGQFTEASGTVEGWVTSEPAGGGGFGYDPLFYLPEYEKTLAELTLEQKQAVSHRGAALRELTAKLNEAARA</sequence>
<name>A0A369BE34_9BACL</name>
<evidence type="ECO:0000256" key="11">
    <source>
        <dbReference type="RuleBase" id="RU003781"/>
    </source>
</evidence>
<dbReference type="EC" id="3.6.1.66" evidence="10"/>
<dbReference type="GO" id="GO:0000166">
    <property type="term" value="F:nucleotide binding"/>
    <property type="evidence" value="ECO:0007669"/>
    <property type="project" value="UniProtKB-KW"/>
</dbReference>
<dbReference type="InterPro" id="IPR029001">
    <property type="entry name" value="ITPase-like_fam"/>
</dbReference>
<dbReference type="GO" id="GO:0017111">
    <property type="term" value="F:ribonucleoside triphosphate phosphatase activity"/>
    <property type="evidence" value="ECO:0007669"/>
    <property type="project" value="InterPro"/>
</dbReference>
<keyword evidence="5 10" id="KW-0378">Hydrolase</keyword>
<feature type="binding site" evidence="10">
    <location>
        <begin position="166"/>
        <end position="169"/>
    </location>
    <ligand>
        <name>substrate</name>
    </ligand>
</feature>
<dbReference type="InterPro" id="IPR002637">
    <property type="entry name" value="RdgB/HAM1"/>
</dbReference>
<accession>A0A369BE34</accession>
<gene>
    <name evidence="12" type="ORF">DFP94_104275</name>
</gene>
<keyword evidence="7 10" id="KW-0546">Nucleotide metabolism</keyword>
<reference evidence="12 13" key="1">
    <citation type="submission" date="2018-07" db="EMBL/GenBank/DDBJ databases">
        <title>Genomic Encyclopedia of Type Strains, Phase III (KMG-III): the genomes of soil and plant-associated and newly described type strains.</title>
        <authorList>
            <person name="Whitman W."/>
        </authorList>
    </citation>
    <scope>NUCLEOTIDE SEQUENCE [LARGE SCALE GENOMIC DNA]</scope>
    <source>
        <strain evidence="12 13">CECT 8333</strain>
    </source>
</reference>
<evidence type="ECO:0000256" key="4">
    <source>
        <dbReference type="ARBA" id="ARBA00022741"/>
    </source>
</evidence>
<evidence type="ECO:0000256" key="8">
    <source>
        <dbReference type="ARBA" id="ARBA00051875"/>
    </source>
</evidence>
<feature type="binding site" evidence="10">
    <location>
        <position position="189"/>
    </location>
    <ligand>
        <name>substrate</name>
    </ligand>
</feature>
<evidence type="ECO:0000313" key="13">
    <source>
        <dbReference type="Proteomes" id="UP000253090"/>
    </source>
</evidence>
<comment type="cofactor">
    <cofactor evidence="10">
        <name>Mg(2+)</name>
        <dbReference type="ChEBI" id="CHEBI:18420"/>
    </cofactor>
    <text evidence="10">Binds 1 Mg(2+) ion per subunit.</text>
</comment>
<dbReference type="GO" id="GO:0035870">
    <property type="term" value="F:dITP diphosphatase activity"/>
    <property type="evidence" value="ECO:0007669"/>
    <property type="project" value="UniProtKB-UniRule"/>
</dbReference>
<evidence type="ECO:0000256" key="6">
    <source>
        <dbReference type="ARBA" id="ARBA00022842"/>
    </source>
</evidence>
<dbReference type="NCBIfam" id="TIGR00042">
    <property type="entry name" value="RdgB/HAM1 family non-canonical purine NTP pyrophosphatase"/>
    <property type="match status" value="1"/>
</dbReference>
<comment type="caution">
    <text evidence="12">The sequence shown here is derived from an EMBL/GenBank/DDBJ whole genome shotgun (WGS) entry which is preliminary data.</text>
</comment>
<dbReference type="InterPro" id="IPR020922">
    <property type="entry name" value="dITP/XTP_pyrophosphatase"/>
</dbReference>
<dbReference type="NCBIfam" id="NF011397">
    <property type="entry name" value="PRK14822.1"/>
    <property type="match status" value="1"/>
</dbReference>
<dbReference type="SUPFAM" id="SSF52972">
    <property type="entry name" value="ITPase-like"/>
    <property type="match status" value="1"/>
</dbReference>
<proteinExistence type="inferred from homology"/>
<dbReference type="GO" id="GO:0009117">
    <property type="term" value="P:nucleotide metabolic process"/>
    <property type="evidence" value="ECO:0007669"/>
    <property type="project" value="UniProtKB-KW"/>
</dbReference>
<keyword evidence="4 10" id="KW-0547">Nucleotide-binding</keyword>
<keyword evidence="6 10" id="KW-0460">Magnesium</keyword>
<organism evidence="12 13">
    <name type="scientific">Fontibacillus phaseoli</name>
    <dbReference type="NCBI Taxonomy" id="1416533"/>
    <lineage>
        <taxon>Bacteria</taxon>
        <taxon>Bacillati</taxon>
        <taxon>Bacillota</taxon>
        <taxon>Bacilli</taxon>
        <taxon>Bacillales</taxon>
        <taxon>Paenibacillaceae</taxon>
        <taxon>Fontibacillus</taxon>
    </lineage>
</organism>
<comment type="catalytic activity">
    <reaction evidence="8 10">
        <text>dITP + H2O = dIMP + diphosphate + H(+)</text>
        <dbReference type="Rhea" id="RHEA:28342"/>
        <dbReference type="ChEBI" id="CHEBI:15377"/>
        <dbReference type="ChEBI" id="CHEBI:15378"/>
        <dbReference type="ChEBI" id="CHEBI:33019"/>
        <dbReference type="ChEBI" id="CHEBI:61194"/>
        <dbReference type="ChEBI" id="CHEBI:61382"/>
        <dbReference type="EC" id="3.6.1.66"/>
    </reaction>
</comment>
<dbReference type="PANTHER" id="PTHR11067:SF9">
    <property type="entry name" value="INOSINE TRIPHOSPHATE PYROPHOSPHATASE"/>
    <property type="match status" value="1"/>
</dbReference>
<dbReference type="HAMAP" id="MF_01405">
    <property type="entry name" value="Non_canon_purine_NTPase"/>
    <property type="match status" value="1"/>
</dbReference>
<protein>
    <recommendedName>
        <fullName evidence="10">dITP/XTP pyrophosphatase</fullName>
        <ecNumber evidence="10">3.6.1.66</ecNumber>
    </recommendedName>
    <alternativeName>
        <fullName evidence="10">Non-canonical purine NTP pyrophosphatase</fullName>
    </alternativeName>
    <alternativeName>
        <fullName evidence="10">Non-standard purine NTP pyrophosphatase</fullName>
    </alternativeName>
    <alternativeName>
        <fullName evidence="10">Nucleoside-triphosphate diphosphatase</fullName>
    </alternativeName>
    <alternativeName>
        <fullName evidence="10">Nucleoside-triphosphate pyrophosphatase</fullName>
        <shortName evidence="10">NTPase</shortName>
    </alternativeName>
</protein>
<evidence type="ECO:0000256" key="10">
    <source>
        <dbReference type="HAMAP-Rule" id="MF_01405"/>
    </source>
</evidence>
<dbReference type="CDD" id="cd00515">
    <property type="entry name" value="HAM1"/>
    <property type="match status" value="1"/>
</dbReference>
<dbReference type="GO" id="GO:0009146">
    <property type="term" value="P:purine nucleoside triphosphate catabolic process"/>
    <property type="evidence" value="ECO:0007669"/>
    <property type="project" value="UniProtKB-UniRule"/>
</dbReference>
<dbReference type="AlphaFoldDB" id="A0A369BE34"/>
<evidence type="ECO:0000256" key="5">
    <source>
        <dbReference type="ARBA" id="ARBA00022801"/>
    </source>
</evidence>
<keyword evidence="13" id="KW-1185">Reference proteome</keyword>
<comment type="catalytic activity">
    <reaction evidence="9 10">
        <text>XTP + H2O = XMP + diphosphate + H(+)</text>
        <dbReference type="Rhea" id="RHEA:28610"/>
        <dbReference type="ChEBI" id="CHEBI:15377"/>
        <dbReference type="ChEBI" id="CHEBI:15378"/>
        <dbReference type="ChEBI" id="CHEBI:33019"/>
        <dbReference type="ChEBI" id="CHEBI:57464"/>
        <dbReference type="ChEBI" id="CHEBI:61314"/>
        <dbReference type="EC" id="3.6.1.66"/>
    </reaction>
</comment>
<evidence type="ECO:0000256" key="1">
    <source>
        <dbReference type="ARBA" id="ARBA00008023"/>
    </source>
</evidence>
<comment type="caution">
    <text evidence="10">Lacks conserved residue(s) required for the propagation of feature annotation.</text>
</comment>
<dbReference type="Gene3D" id="3.90.950.10">
    <property type="match status" value="1"/>
</dbReference>